<dbReference type="Gene3D" id="3.40.50.720">
    <property type="entry name" value="NAD(P)-binding Rossmann-like Domain"/>
    <property type="match status" value="1"/>
</dbReference>
<accession>A0AAN8ZXE7</accession>
<organism evidence="3 4">
    <name type="scientific">Halocaridina rubra</name>
    <name type="common">Hawaiian red shrimp</name>
    <dbReference type="NCBI Taxonomy" id="373956"/>
    <lineage>
        <taxon>Eukaryota</taxon>
        <taxon>Metazoa</taxon>
        <taxon>Ecdysozoa</taxon>
        <taxon>Arthropoda</taxon>
        <taxon>Crustacea</taxon>
        <taxon>Multicrustacea</taxon>
        <taxon>Malacostraca</taxon>
        <taxon>Eumalacostraca</taxon>
        <taxon>Eucarida</taxon>
        <taxon>Decapoda</taxon>
        <taxon>Pleocyemata</taxon>
        <taxon>Caridea</taxon>
        <taxon>Atyoidea</taxon>
        <taxon>Atyidae</taxon>
        <taxon>Halocaridina</taxon>
    </lineage>
</organism>
<sequence length="62" mass="6586">MAELLKWHHATVTTCHSRTADLEGTVRSADILVVGIGSPEFVKGTWVKPGAVVIDCGINSIP</sequence>
<dbReference type="EMBL" id="JAXCGZ010013583">
    <property type="protein sequence ID" value="KAK7072246.1"/>
    <property type="molecule type" value="Genomic_DNA"/>
</dbReference>
<dbReference type="Pfam" id="PF02882">
    <property type="entry name" value="THF_DHG_CYH_C"/>
    <property type="match status" value="1"/>
</dbReference>
<dbReference type="GO" id="GO:0035999">
    <property type="term" value="P:tetrahydrofolate interconversion"/>
    <property type="evidence" value="ECO:0007669"/>
    <property type="project" value="TreeGrafter"/>
</dbReference>
<dbReference type="SUPFAM" id="SSF51735">
    <property type="entry name" value="NAD(P)-binding Rossmann-fold domains"/>
    <property type="match status" value="1"/>
</dbReference>
<dbReference type="InterPro" id="IPR020631">
    <property type="entry name" value="THF_DH/CycHdrlase_NAD-bd_dom"/>
</dbReference>
<keyword evidence="3" id="KW-0436">Ligase</keyword>
<dbReference type="GO" id="GO:0005829">
    <property type="term" value="C:cytosol"/>
    <property type="evidence" value="ECO:0007669"/>
    <property type="project" value="TreeGrafter"/>
</dbReference>
<dbReference type="Proteomes" id="UP001381693">
    <property type="component" value="Unassembled WGS sequence"/>
</dbReference>
<dbReference type="PANTHER" id="PTHR48099:SF5">
    <property type="entry name" value="C-1-TETRAHYDROFOLATE SYNTHASE, CYTOPLASMIC"/>
    <property type="match status" value="1"/>
</dbReference>
<name>A0AAN8ZXE7_HALRR</name>
<feature type="domain" description="Tetrahydrofolate dehydrogenase/cyclohydrolase NAD(P)-binding" evidence="2">
    <location>
        <begin position="1"/>
        <end position="61"/>
    </location>
</feature>
<dbReference type="InterPro" id="IPR036291">
    <property type="entry name" value="NAD(P)-bd_dom_sf"/>
</dbReference>
<gene>
    <name evidence="3" type="primary">mthfd1</name>
    <name evidence="3" type="ORF">SK128_009473</name>
</gene>
<dbReference type="PANTHER" id="PTHR48099">
    <property type="entry name" value="C-1-TETRAHYDROFOLATE SYNTHASE, CYTOPLASMIC-RELATED"/>
    <property type="match status" value="1"/>
</dbReference>
<evidence type="ECO:0000313" key="4">
    <source>
        <dbReference type="Proteomes" id="UP001381693"/>
    </source>
</evidence>
<evidence type="ECO:0000259" key="2">
    <source>
        <dbReference type="Pfam" id="PF02882"/>
    </source>
</evidence>
<keyword evidence="4" id="KW-1185">Reference proteome</keyword>
<feature type="non-terminal residue" evidence="3">
    <location>
        <position position="62"/>
    </location>
</feature>
<dbReference type="EC" id="3.5.4.9" evidence="1"/>
<evidence type="ECO:0000256" key="1">
    <source>
        <dbReference type="ARBA" id="ARBA00012776"/>
    </source>
</evidence>
<protein>
    <recommendedName>
        <fullName evidence="1">methenyltetrahydrofolate cyclohydrolase</fullName>
        <ecNumber evidence="1">3.5.4.9</ecNumber>
    </recommendedName>
</protein>
<dbReference type="GO" id="GO:0004477">
    <property type="term" value="F:methenyltetrahydrofolate cyclohydrolase activity"/>
    <property type="evidence" value="ECO:0007669"/>
    <property type="project" value="UniProtKB-EC"/>
</dbReference>
<comment type="caution">
    <text evidence="3">The sequence shown here is derived from an EMBL/GenBank/DDBJ whole genome shotgun (WGS) entry which is preliminary data.</text>
</comment>
<dbReference type="GO" id="GO:0016874">
    <property type="term" value="F:ligase activity"/>
    <property type="evidence" value="ECO:0007669"/>
    <property type="project" value="UniProtKB-KW"/>
</dbReference>
<reference evidence="3 4" key="1">
    <citation type="submission" date="2023-11" db="EMBL/GenBank/DDBJ databases">
        <title>Halocaridina rubra genome assembly.</title>
        <authorList>
            <person name="Smith C."/>
        </authorList>
    </citation>
    <scope>NUCLEOTIDE SEQUENCE [LARGE SCALE GENOMIC DNA]</scope>
    <source>
        <strain evidence="3">EP-1</strain>
        <tissue evidence="3">Whole</tissue>
    </source>
</reference>
<proteinExistence type="predicted"/>
<dbReference type="GO" id="GO:0004488">
    <property type="term" value="F:methylenetetrahydrofolate dehydrogenase (NADP+) activity"/>
    <property type="evidence" value="ECO:0007669"/>
    <property type="project" value="InterPro"/>
</dbReference>
<evidence type="ECO:0000313" key="3">
    <source>
        <dbReference type="EMBL" id="KAK7072246.1"/>
    </source>
</evidence>
<dbReference type="AlphaFoldDB" id="A0AAN8ZXE7"/>